<dbReference type="PANTHER" id="PTHR43591:SF24">
    <property type="entry name" value="2-METHOXY-6-POLYPRENYL-1,4-BENZOQUINOL METHYLASE, MITOCHONDRIAL"/>
    <property type="match status" value="1"/>
</dbReference>
<accession>A0A6B1DPG7</accession>
<dbReference type="EMBL" id="VXPY01000021">
    <property type="protein sequence ID" value="MYD89450.1"/>
    <property type="molecule type" value="Genomic_DNA"/>
</dbReference>
<evidence type="ECO:0000259" key="1">
    <source>
        <dbReference type="Pfam" id="PF08241"/>
    </source>
</evidence>
<protein>
    <submittedName>
        <fullName evidence="2">Class I SAM-dependent methyltransferase</fullName>
    </submittedName>
</protein>
<dbReference type="PANTHER" id="PTHR43591">
    <property type="entry name" value="METHYLTRANSFERASE"/>
    <property type="match status" value="1"/>
</dbReference>
<dbReference type="Gene3D" id="3.40.50.150">
    <property type="entry name" value="Vaccinia Virus protein VP39"/>
    <property type="match status" value="1"/>
</dbReference>
<dbReference type="InterPro" id="IPR029063">
    <property type="entry name" value="SAM-dependent_MTases_sf"/>
</dbReference>
<proteinExistence type="predicted"/>
<dbReference type="GO" id="GO:0008168">
    <property type="term" value="F:methyltransferase activity"/>
    <property type="evidence" value="ECO:0007669"/>
    <property type="project" value="UniProtKB-KW"/>
</dbReference>
<organism evidence="2">
    <name type="scientific">Caldilineaceae bacterium SB0662_bin_9</name>
    <dbReference type="NCBI Taxonomy" id="2605258"/>
    <lineage>
        <taxon>Bacteria</taxon>
        <taxon>Bacillati</taxon>
        <taxon>Chloroflexota</taxon>
        <taxon>Caldilineae</taxon>
        <taxon>Caldilineales</taxon>
        <taxon>Caldilineaceae</taxon>
    </lineage>
</organism>
<dbReference type="GO" id="GO:0032259">
    <property type="term" value="P:methylation"/>
    <property type="evidence" value="ECO:0007669"/>
    <property type="project" value="UniProtKB-KW"/>
</dbReference>
<keyword evidence="2" id="KW-0489">Methyltransferase</keyword>
<sequence>MDPLSDQEYLQRQYRDSSNLSARAGLHARFSTEAYPWFHWVFDHFDIPENGRVLELGCGTGLLWCQNLGRIPHGWCITLSDASRGMVHEAEQGLLPTDLKFTFEVVDAQSLPYPKHSFDAVIANHMLYHVPDLARTLSEIRRVLQPEGRLYATTVGPRHMAELRKVPGKLGIGTPDRSDQTVAQFNLDNGAGELAQWFAEVEVEHWKGVLVVTEAAPLVEYVMSYIDLSDEEAVELHAYFDREIQLQGAFRITTESGIFKAINEA</sequence>
<dbReference type="CDD" id="cd02440">
    <property type="entry name" value="AdoMet_MTases"/>
    <property type="match status" value="1"/>
</dbReference>
<dbReference type="Pfam" id="PF08241">
    <property type="entry name" value="Methyltransf_11"/>
    <property type="match status" value="1"/>
</dbReference>
<gene>
    <name evidence="2" type="ORF">F4Y08_03795</name>
</gene>
<feature type="domain" description="Methyltransferase type 11" evidence="1">
    <location>
        <begin position="54"/>
        <end position="151"/>
    </location>
</feature>
<dbReference type="AlphaFoldDB" id="A0A6B1DPG7"/>
<dbReference type="InterPro" id="IPR013216">
    <property type="entry name" value="Methyltransf_11"/>
</dbReference>
<reference evidence="2" key="1">
    <citation type="submission" date="2019-09" db="EMBL/GenBank/DDBJ databases">
        <title>Characterisation of the sponge microbiome using genome-centric metagenomics.</title>
        <authorList>
            <person name="Engelberts J.P."/>
            <person name="Robbins S.J."/>
            <person name="De Goeij J.M."/>
            <person name="Aranda M."/>
            <person name="Bell S.C."/>
            <person name="Webster N.S."/>
        </authorList>
    </citation>
    <scope>NUCLEOTIDE SEQUENCE</scope>
    <source>
        <strain evidence="2">SB0662_bin_9</strain>
    </source>
</reference>
<comment type="caution">
    <text evidence="2">The sequence shown here is derived from an EMBL/GenBank/DDBJ whole genome shotgun (WGS) entry which is preliminary data.</text>
</comment>
<name>A0A6B1DPG7_9CHLR</name>
<evidence type="ECO:0000313" key="2">
    <source>
        <dbReference type="EMBL" id="MYD89450.1"/>
    </source>
</evidence>
<keyword evidence="2" id="KW-0808">Transferase</keyword>
<dbReference type="SUPFAM" id="SSF53335">
    <property type="entry name" value="S-adenosyl-L-methionine-dependent methyltransferases"/>
    <property type="match status" value="1"/>
</dbReference>